<dbReference type="InterPro" id="IPR036938">
    <property type="entry name" value="PAP2/HPO_sf"/>
</dbReference>
<organism evidence="3 4">
    <name type="scientific">Nocardioides luti</name>
    <dbReference type="NCBI Taxonomy" id="2761101"/>
    <lineage>
        <taxon>Bacteria</taxon>
        <taxon>Bacillati</taxon>
        <taxon>Actinomycetota</taxon>
        <taxon>Actinomycetes</taxon>
        <taxon>Propionibacteriales</taxon>
        <taxon>Nocardioidaceae</taxon>
        <taxon>Nocardioides</taxon>
    </lineage>
</organism>
<dbReference type="AlphaFoldDB" id="A0A7X0RHC1"/>
<name>A0A7X0RHC1_9ACTN</name>
<dbReference type="SUPFAM" id="SSF48317">
    <property type="entry name" value="Acid phosphatase/Vanadium-dependent haloperoxidase"/>
    <property type="match status" value="1"/>
</dbReference>
<gene>
    <name evidence="3" type="ORF">H5V45_12805</name>
</gene>
<sequence length="426" mass="44276">MSQRPTPSRRSLLLGATLGLPATAVVAGTAAPASARGRHGHGGHPADPGAAAGLAHGWHVLTEGALAAAAFPEPITQSRTWAVSWLAAARATKGQRGTLASAAFVQALHDTLVSLVPAQQSALDAALASSLATLPAGSAKTQGVQAGAAAASAVLAERAGDGTDTQSVNTPFTPGPAAPGVWQLTPPTSRPAVRAGQKNAKPFFLTSSNQFDPGPPPALDSATYLRDLAETRTLGRADSTARTPEQYAIAKFWYPGIAGFSAQITRQLIAAQPKASLAELSEVVAVLHTTSVDAQIALARTKYDYLFWRPFTAITTGDVEQDPSWTSLEVAPQHPEYPSGHTLQGGAQQTVLEALVGRRAPSPVALTSSNLTGASRLSSDWATIDREIIDARVWEGVHFRNSDRVGSALGKKVAAYGLKHLDRIGL</sequence>
<evidence type="ECO:0000313" key="3">
    <source>
        <dbReference type="EMBL" id="MBB6628202.1"/>
    </source>
</evidence>
<accession>A0A7X0RHC1</accession>
<dbReference type="Gene3D" id="1.10.606.20">
    <property type="match status" value="1"/>
</dbReference>
<dbReference type="PROSITE" id="PS51318">
    <property type="entry name" value="TAT"/>
    <property type="match status" value="1"/>
</dbReference>
<dbReference type="GO" id="GO:0004601">
    <property type="term" value="F:peroxidase activity"/>
    <property type="evidence" value="ECO:0007669"/>
    <property type="project" value="UniProtKB-KW"/>
</dbReference>
<dbReference type="EMBL" id="JACKXE010000001">
    <property type="protein sequence ID" value="MBB6628202.1"/>
    <property type="molecule type" value="Genomic_DNA"/>
</dbReference>
<dbReference type="InterPro" id="IPR052559">
    <property type="entry name" value="V-haloperoxidase"/>
</dbReference>
<dbReference type="InterPro" id="IPR006311">
    <property type="entry name" value="TAT_signal"/>
</dbReference>
<proteinExistence type="predicted"/>
<comment type="caution">
    <text evidence="3">The sequence shown here is derived from an EMBL/GenBank/DDBJ whole genome shotgun (WGS) entry which is preliminary data.</text>
</comment>
<keyword evidence="3" id="KW-0575">Peroxidase</keyword>
<evidence type="ECO:0000313" key="4">
    <source>
        <dbReference type="Proteomes" id="UP000523955"/>
    </source>
</evidence>
<keyword evidence="2" id="KW-0732">Signal</keyword>
<evidence type="ECO:0000256" key="2">
    <source>
        <dbReference type="SAM" id="SignalP"/>
    </source>
</evidence>
<dbReference type="PANTHER" id="PTHR34599:SF1">
    <property type="entry name" value="PHOSPHATIDIC ACID PHOSPHATASE TYPE 2_HALOPEROXIDASE DOMAIN-CONTAINING PROTEIN"/>
    <property type="match status" value="1"/>
</dbReference>
<dbReference type="RefSeq" id="WP_185253284.1">
    <property type="nucleotide sequence ID" value="NZ_JACKXE010000001.1"/>
</dbReference>
<dbReference type="CDD" id="cd03398">
    <property type="entry name" value="PAP2_haloperoxidase"/>
    <property type="match status" value="1"/>
</dbReference>
<protein>
    <submittedName>
        <fullName evidence="3">Vanadium-dependent haloperoxidase</fullName>
    </submittedName>
</protein>
<feature type="chain" id="PRO_5039672578" evidence="2">
    <location>
        <begin position="28"/>
        <end position="426"/>
    </location>
</feature>
<feature type="region of interest" description="Disordered" evidence="1">
    <location>
        <begin position="31"/>
        <end position="51"/>
    </location>
</feature>
<evidence type="ECO:0000256" key="1">
    <source>
        <dbReference type="SAM" id="MobiDB-lite"/>
    </source>
</evidence>
<reference evidence="3 4" key="1">
    <citation type="submission" date="2020-08" db="EMBL/GenBank/DDBJ databases">
        <authorList>
            <person name="Seo M.-J."/>
        </authorList>
    </citation>
    <scope>NUCLEOTIDE SEQUENCE [LARGE SCALE GENOMIC DNA]</scope>
    <source>
        <strain evidence="3 4">KIGAM211</strain>
    </source>
</reference>
<keyword evidence="4" id="KW-1185">Reference proteome</keyword>
<dbReference type="Proteomes" id="UP000523955">
    <property type="component" value="Unassembled WGS sequence"/>
</dbReference>
<keyword evidence="3" id="KW-0560">Oxidoreductase</keyword>
<feature type="signal peptide" evidence="2">
    <location>
        <begin position="1"/>
        <end position="27"/>
    </location>
</feature>
<dbReference type="PANTHER" id="PTHR34599">
    <property type="entry name" value="PEROXIDASE-RELATED"/>
    <property type="match status" value="1"/>
</dbReference>